<evidence type="ECO:0000313" key="3">
    <source>
        <dbReference type="Proteomes" id="UP000038200"/>
    </source>
</evidence>
<sequence>MTIVIDRVNIKFEVLKGKAKKFLIEPNHLFLPIFLIIYLIKFYFFHL</sequence>
<reference evidence="2 3" key="1">
    <citation type="submission" date="2015-01" db="EMBL/GenBank/DDBJ databases">
        <authorList>
            <person name="Xiang T."/>
            <person name="Song Y."/>
            <person name="Huang L."/>
            <person name="Wang B."/>
            <person name="Wu P."/>
        </authorList>
    </citation>
    <scope>NUCLEOTIDE SEQUENCE [LARGE SCALE GENOMIC DNA]</scope>
    <source>
        <strain evidence="2 3">CcD93</strain>
    </source>
</reference>
<proteinExistence type="predicted"/>
<keyword evidence="1" id="KW-0812">Transmembrane</keyword>
<dbReference type="Proteomes" id="UP000038200">
    <property type="component" value="Unassembled WGS sequence"/>
</dbReference>
<dbReference type="AlphaFoldDB" id="A0A0B7IHX0"/>
<dbReference type="EMBL" id="CDOL01000009">
    <property type="protein sequence ID" value="CEN50174.1"/>
    <property type="molecule type" value="Genomic_DNA"/>
</dbReference>
<organism evidence="2 3">
    <name type="scientific">Capnocytophaga canis</name>
    <dbReference type="NCBI Taxonomy" id="1848903"/>
    <lineage>
        <taxon>Bacteria</taxon>
        <taxon>Pseudomonadati</taxon>
        <taxon>Bacteroidota</taxon>
        <taxon>Flavobacteriia</taxon>
        <taxon>Flavobacteriales</taxon>
        <taxon>Flavobacteriaceae</taxon>
        <taxon>Capnocytophaga</taxon>
    </lineage>
</organism>
<keyword evidence="1" id="KW-0472">Membrane</keyword>
<protein>
    <submittedName>
        <fullName evidence="2">Uncharacterized protein</fullName>
    </submittedName>
</protein>
<evidence type="ECO:0000256" key="1">
    <source>
        <dbReference type="SAM" id="Phobius"/>
    </source>
</evidence>
<accession>A0A0B7IHX0</accession>
<name>A0A0B7IHX0_9FLAO</name>
<keyword evidence="1" id="KW-1133">Transmembrane helix</keyword>
<evidence type="ECO:0000313" key="2">
    <source>
        <dbReference type="EMBL" id="CEN50174.1"/>
    </source>
</evidence>
<feature type="transmembrane region" description="Helical" evidence="1">
    <location>
        <begin position="28"/>
        <end position="45"/>
    </location>
</feature>
<gene>
    <name evidence="2" type="ORF">CCAND93_1060002</name>
</gene>